<accession>A0ABN8RGR6</accession>
<sequence length="793" mass="89379">FTDFSVACGKELVSGIEHVVRRALPASTGVPTVVWIDNGDTDGSVACEAESGSEVIYLAKASCVTWTTTLLAYVHALSHVLCRMICNFLCAEDDSGQQEKDPRHGVDWRRAVDWIEAHLVGNAKYLGGEHGACIRASIMELKKMPTRIETMLSAPAFLMEAQAKCNRYDLFLVHTAQITTMDRRQAVNRGDVRWRYQDEFEAVDTSMKPNGTVEKGSLVELALELKRDHDPDCKCNSHYTYSLLEVKCLVERLVREILPLKLPVVLEDPPRVRCIVSSKPTKSYVDKRDVFCVNVNRIETFAEAVRVVIREWARRFVVSRFDVRADVMSSGCYRRAVAGFASLLIDSFPCDGLLNKWFASEECLRLALVPAPLWIDGMVPLMRLSREGAAKVLIHRTFDEVVAHDLDKSRHDILATKTTESIVSMMHTFRLESKCLGFAIDFLVSGNDTVAKIKHDAILKMTRTCKAFYNPSLYDVTFDGNYLYDSEVAADIIKTCRTIKVEPILLNKKVMKGWSSAAYEPVFVTSMTSARELLEKLNVPTPESACLVVNRTHKVSGDQPFDVTGELRVFSAGYALIVAILEVDNLVIRDNIFVDEQDLHKPLEEHLSRWRLTYGIAGEVDCEGTVLNATDSLEERFNQNLSLLDDDGPLRITNRERMTKNDVTLHRIGVKDSKGKRLGTIKIRGYQAIGGGIKAFCNFVKVSPHTVQMMTTDGRTVSNNSRIYELFLDNEPLELVFTRREPPTRESRKRLRPTKVDHHGSTRTHREGKFAHPRPSDDVFFVSSDSEEEEDDA</sequence>
<evidence type="ECO:0000313" key="2">
    <source>
        <dbReference type="EMBL" id="CAH3178610.1"/>
    </source>
</evidence>
<feature type="region of interest" description="Disordered" evidence="1">
    <location>
        <begin position="738"/>
        <end position="793"/>
    </location>
</feature>
<keyword evidence="3" id="KW-1185">Reference proteome</keyword>
<dbReference type="Proteomes" id="UP001159405">
    <property type="component" value="Unassembled WGS sequence"/>
</dbReference>
<reference evidence="2 3" key="1">
    <citation type="submission" date="2022-05" db="EMBL/GenBank/DDBJ databases">
        <authorList>
            <consortium name="Genoscope - CEA"/>
            <person name="William W."/>
        </authorList>
    </citation>
    <scope>NUCLEOTIDE SEQUENCE [LARGE SCALE GENOMIC DNA]</scope>
</reference>
<evidence type="ECO:0000256" key="1">
    <source>
        <dbReference type="SAM" id="MobiDB-lite"/>
    </source>
</evidence>
<dbReference type="EMBL" id="CALNXK010000242">
    <property type="protein sequence ID" value="CAH3178610.1"/>
    <property type="molecule type" value="Genomic_DNA"/>
</dbReference>
<evidence type="ECO:0000313" key="3">
    <source>
        <dbReference type="Proteomes" id="UP001159405"/>
    </source>
</evidence>
<protein>
    <submittedName>
        <fullName evidence="2">Uncharacterized protein</fullName>
    </submittedName>
</protein>
<feature type="non-terminal residue" evidence="2">
    <location>
        <position position="1"/>
    </location>
</feature>
<name>A0ABN8RGR6_9CNID</name>
<gene>
    <name evidence="2" type="ORF">PLOB_00020874</name>
</gene>
<proteinExistence type="predicted"/>
<comment type="caution">
    <text evidence="2">The sequence shown here is derived from an EMBL/GenBank/DDBJ whole genome shotgun (WGS) entry which is preliminary data.</text>
</comment>
<organism evidence="2 3">
    <name type="scientific">Porites lobata</name>
    <dbReference type="NCBI Taxonomy" id="104759"/>
    <lineage>
        <taxon>Eukaryota</taxon>
        <taxon>Metazoa</taxon>
        <taxon>Cnidaria</taxon>
        <taxon>Anthozoa</taxon>
        <taxon>Hexacorallia</taxon>
        <taxon>Scleractinia</taxon>
        <taxon>Fungiina</taxon>
        <taxon>Poritidae</taxon>
        <taxon>Porites</taxon>
    </lineage>
</organism>
<feature type="compositionally biased region" description="Basic and acidic residues" evidence="1">
    <location>
        <begin position="754"/>
        <end position="777"/>
    </location>
</feature>